<protein>
    <submittedName>
        <fullName evidence="1">Uncharacterized protein</fullName>
    </submittedName>
</protein>
<evidence type="ECO:0000313" key="1">
    <source>
        <dbReference type="EMBL" id="GBM48788.1"/>
    </source>
</evidence>
<keyword evidence="2" id="KW-1185">Reference proteome</keyword>
<dbReference type="EMBL" id="BGPR01001228">
    <property type="protein sequence ID" value="GBM48788.1"/>
    <property type="molecule type" value="Genomic_DNA"/>
</dbReference>
<accession>A0A4Y2G846</accession>
<name>A0A4Y2G846_ARAVE</name>
<sequence>MVAKGFETRVATGDADTYNVRRGLEKAISHPIVSITGQDIDLVGLLIALAQPESSIYFMKPCKGKVEDKLFSARKLQKELSFAQTILLLHAFSGCDITSTIYRKSKATIVTLFTNQPSQMKTLLSSITPHHH</sequence>
<organism evidence="1 2">
    <name type="scientific">Araneus ventricosus</name>
    <name type="common">Orbweaver spider</name>
    <name type="synonym">Epeira ventricosa</name>
    <dbReference type="NCBI Taxonomy" id="182803"/>
    <lineage>
        <taxon>Eukaryota</taxon>
        <taxon>Metazoa</taxon>
        <taxon>Ecdysozoa</taxon>
        <taxon>Arthropoda</taxon>
        <taxon>Chelicerata</taxon>
        <taxon>Arachnida</taxon>
        <taxon>Araneae</taxon>
        <taxon>Araneomorphae</taxon>
        <taxon>Entelegynae</taxon>
        <taxon>Araneoidea</taxon>
        <taxon>Araneidae</taxon>
        <taxon>Araneus</taxon>
    </lineage>
</organism>
<dbReference type="Proteomes" id="UP000499080">
    <property type="component" value="Unassembled WGS sequence"/>
</dbReference>
<dbReference type="AlphaFoldDB" id="A0A4Y2G846"/>
<reference evidence="1 2" key="1">
    <citation type="journal article" date="2019" name="Sci. Rep.">
        <title>Orb-weaving spider Araneus ventricosus genome elucidates the spidroin gene catalogue.</title>
        <authorList>
            <person name="Kono N."/>
            <person name="Nakamura H."/>
            <person name="Ohtoshi R."/>
            <person name="Moran D.A.P."/>
            <person name="Shinohara A."/>
            <person name="Yoshida Y."/>
            <person name="Fujiwara M."/>
            <person name="Mori M."/>
            <person name="Tomita M."/>
            <person name="Arakawa K."/>
        </authorList>
    </citation>
    <scope>NUCLEOTIDE SEQUENCE [LARGE SCALE GENOMIC DNA]</scope>
</reference>
<gene>
    <name evidence="1" type="ORF">AVEN_175708_1</name>
</gene>
<proteinExistence type="predicted"/>
<comment type="caution">
    <text evidence="1">The sequence shown here is derived from an EMBL/GenBank/DDBJ whole genome shotgun (WGS) entry which is preliminary data.</text>
</comment>
<evidence type="ECO:0000313" key="2">
    <source>
        <dbReference type="Proteomes" id="UP000499080"/>
    </source>
</evidence>